<dbReference type="HAMAP" id="MF_01077">
    <property type="entry name" value="RimP"/>
    <property type="match status" value="1"/>
</dbReference>
<dbReference type="GO" id="GO:0005829">
    <property type="term" value="C:cytosol"/>
    <property type="evidence" value="ECO:0007669"/>
    <property type="project" value="TreeGrafter"/>
</dbReference>
<dbReference type="SUPFAM" id="SSF75420">
    <property type="entry name" value="YhbC-like, N-terminal domain"/>
    <property type="match status" value="1"/>
</dbReference>
<dbReference type="Pfam" id="PF17384">
    <property type="entry name" value="DUF150_C"/>
    <property type="match status" value="1"/>
</dbReference>
<dbReference type="STRING" id="91360.SAMN05660330_00194"/>
<evidence type="ECO:0000256" key="3">
    <source>
        <dbReference type="HAMAP-Rule" id="MF_01077"/>
    </source>
</evidence>
<reference evidence="6 7" key="1">
    <citation type="submission" date="2016-10" db="EMBL/GenBank/DDBJ databases">
        <authorList>
            <person name="de Groot N.N."/>
        </authorList>
    </citation>
    <scope>NUCLEOTIDE SEQUENCE [LARGE SCALE GENOMIC DNA]</scope>
    <source>
        <strain evidence="6 7">DSM 12130</strain>
    </source>
</reference>
<dbReference type="GO" id="GO:0006412">
    <property type="term" value="P:translation"/>
    <property type="evidence" value="ECO:0007669"/>
    <property type="project" value="TreeGrafter"/>
</dbReference>
<dbReference type="FunFam" id="3.30.300.70:FF:000001">
    <property type="entry name" value="Ribosome maturation factor RimP"/>
    <property type="match status" value="1"/>
</dbReference>
<comment type="subcellular location">
    <subcellularLocation>
        <location evidence="3">Cytoplasm</location>
    </subcellularLocation>
</comment>
<feature type="domain" description="Ribosome maturation factor RimP C-terminal" evidence="5">
    <location>
        <begin position="109"/>
        <end position="173"/>
    </location>
</feature>
<name>A0A1H0J8Q1_9BACT</name>
<dbReference type="GO" id="GO:0000028">
    <property type="term" value="P:ribosomal small subunit assembly"/>
    <property type="evidence" value="ECO:0007669"/>
    <property type="project" value="TreeGrafter"/>
</dbReference>
<evidence type="ECO:0000256" key="1">
    <source>
        <dbReference type="ARBA" id="ARBA00022490"/>
    </source>
</evidence>
<dbReference type="InterPro" id="IPR003728">
    <property type="entry name" value="Ribosome_maturation_RimP"/>
</dbReference>
<dbReference type="Proteomes" id="UP000199073">
    <property type="component" value="Unassembled WGS sequence"/>
</dbReference>
<dbReference type="Pfam" id="PF02576">
    <property type="entry name" value="RimP_N"/>
    <property type="match status" value="1"/>
</dbReference>
<dbReference type="InterPro" id="IPR035956">
    <property type="entry name" value="RimP_N_sf"/>
</dbReference>
<dbReference type="InterPro" id="IPR028998">
    <property type="entry name" value="RimP_C"/>
</dbReference>
<dbReference type="RefSeq" id="WP_245694910.1">
    <property type="nucleotide sequence ID" value="NZ_FNJI01000001.1"/>
</dbReference>
<accession>A0A1H0J8Q1</accession>
<dbReference type="PANTHER" id="PTHR33867">
    <property type="entry name" value="RIBOSOME MATURATION FACTOR RIMP"/>
    <property type="match status" value="1"/>
</dbReference>
<comment type="function">
    <text evidence="3">Required for maturation of 30S ribosomal subunits.</text>
</comment>
<protein>
    <recommendedName>
        <fullName evidence="3">Ribosome maturation factor RimP</fullName>
    </recommendedName>
</protein>
<sequence length="173" mass="19534">MASFLRLSNASGRQGRCVLVSIMSELIIEKITDYLNELLPSMGLELFDVQFRREGHGWVLRVFIDRDGGVTLDHCSDVSREVGQYLDVEDIIDHAYNLEISSPGLERPLRSVDDFARFKGDKAKVRLHEAIDGEKSFVGLIKTVENSTIVLELESGAPLEFTFEMINKARLVF</sequence>
<gene>
    <name evidence="3" type="primary">rimP</name>
    <name evidence="6" type="ORF">SAMN05660330_00194</name>
</gene>
<evidence type="ECO:0000256" key="2">
    <source>
        <dbReference type="ARBA" id="ARBA00022517"/>
    </source>
</evidence>
<feature type="domain" description="Ribosome maturation factor RimP N-terminal" evidence="4">
    <location>
        <begin position="35"/>
        <end position="106"/>
    </location>
</feature>
<dbReference type="CDD" id="cd01734">
    <property type="entry name" value="YlxS_C"/>
    <property type="match status" value="1"/>
</dbReference>
<organism evidence="6 7">
    <name type="scientific">Desulforhopalus singaporensis</name>
    <dbReference type="NCBI Taxonomy" id="91360"/>
    <lineage>
        <taxon>Bacteria</taxon>
        <taxon>Pseudomonadati</taxon>
        <taxon>Thermodesulfobacteriota</taxon>
        <taxon>Desulfobulbia</taxon>
        <taxon>Desulfobulbales</taxon>
        <taxon>Desulfocapsaceae</taxon>
        <taxon>Desulforhopalus</taxon>
    </lineage>
</organism>
<comment type="similarity">
    <text evidence="3">Belongs to the RimP family.</text>
</comment>
<proteinExistence type="inferred from homology"/>
<dbReference type="Gene3D" id="2.30.30.180">
    <property type="entry name" value="Ribosome maturation factor RimP, C-terminal domain"/>
    <property type="match status" value="1"/>
</dbReference>
<evidence type="ECO:0000313" key="6">
    <source>
        <dbReference type="EMBL" id="SDO40145.1"/>
    </source>
</evidence>
<keyword evidence="7" id="KW-1185">Reference proteome</keyword>
<dbReference type="EMBL" id="FNJI01000001">
    <property type="protein sequence ID" value="SDO40145.1"/>
    <property type="molecule type" value="Genomic_DNA"/>
</dbReference>
<dbReference type="InterPro" id="IPR036847">
    <property type="entry name" value="RimP_C_sf"/>
</dbReference>
<evidence type="ECO:0000259" key="4">
    <source>
        <dbReference type="Pfam" id="PF02576"/>
    </source>
</evidence>
<dbReference type="SUPFAM" id="SSF74942">
    <property type="entry name" value="YhbC-like, C-terminal domain"/>
    <property type="match status" value="1"/>
</dbReference>
<dbReference type="InterPro" id="IPR028989">
    <property type="entry name" value="RimP_N"/>
</dbReference>
<dbReference type="PANTHER" id="PTHR33867:SF1">
    <property type="entry name" value="RIBOSOME MATURATION FACTOR RIMP"/>
    <property type="match status" value="1"/>
</dbReference>
<dbReference type="Gene3D" id="3.30.300.70">
    <property type="entry name" value="RimP-like superfamily, N-terminal"/>
    <property type="match status" value="1"/>
</dbReference>
<keyword evidence="1 3" id="KW-0963">Cytoplasm</keyword>
<evidence type="ECO:0000313" key="7">
    <source>
        <dbReference type="Proteomes" id="UP000199073"/>
    </source>
</evidence>
<evidence type="ECO:0000259" key="5">
    <source>
        <dbReference type="Pfam" id="PF17384"/>
    </source>
</evidence>
<dbReference type="AlphaFoldDB" id="A0A1H0J8Q1"/>
<keyword evidence="2 3" id="KW-0690">Ribosome biogenesis</keyword>